<accession>S7I5K1</accession>
<feature type="region of interest" description="Disordered" evidence="1">
    <location>
        <begin position="1"/>
        <end position="24"/>
    </location>
</feature>
<reference evidence="2 3" key="1">
    <citation type="journal article" date="2013" name="Gut Pathog.">
        <title>Evidence of a new metabolic capacity in an emerging diarrheal pathogen: lessons from the draft genomes of Vibrio fluvialis strains PG41 and I21563.</title>
        <authorList>
            <person name="Khatri I."/>
            <person name="Mahajan S."/>
            <person name="Dureja C."/>
            <person name="Subramanian S."/>
            <person name="Raychaudhuri S."/>
        </authorList>
    </citation>
    <scope>NUCLEOTIDE SEQUENCE [LARGE SCALE GENOMIC DNA]</scope>
    <source>
        <strain evidence="2 3">PG41</strain>
    </source>
</reference>
<evidence type="ECO:0000313" key="3">
    <source>
        <dbReference type="Proteomes" id="UP000014854"/>
    </source>
</evidence>
<evidence type="ECO:0000256" key="1">
    <source>
        <dbReference type="SAM" id="MobiDB-lite"/>
    </source>
</evidence>
<protein>
    <submittedName>
        <fullName evidence="2">Uncharacterized protein</fullName>
    </submittedName>
</protein>
<dbReference type="EMBL" id="ASXS01000007">
    <property type="protein sequence ID" value="EPP23309.1"/>
    <property type="molecule type" value="Genomic_DNA"/>
</dbReference>
<dbReference type="AlphaFoldDB" id="S7I5K1"/>
<evidence type="ECO:0000313" key="2">
    <source>
        <dbReference type="EMBL" id="EPP23309.1"/>
    </source>
</evidence>
<organism evidence="2 3">
    <name type="scientific">Vibrio fluvialis PG41</name>
    <dbReference type="NCBI Taxonomy" id="1336752"/>
    <lineage>
        <taxon>Bacteria</taxon>
        <taxon>Pseudomonadati</taxon>
        <taxon>Pseudomonadota</taxon>
        <taxon>Gammaproteobacteria</taxon>
        <taxon>Vibrionales</taxon>
        <taxon>Vibrionaceae</taxon>
        <taxon>Vibrio</taxon>
    </lineage>
</organism>
<comment type="caution">
    <text evidence="2">The sequence shown here is derived from an EMBL/GenBank/DDBJ whole genome shotgun (WGS) entry which is preliminary data.</text>
</comment>
<sequence length="54" mass="5933">MGLSKKLTTQPTFNQSHLPQGKEGCVSPEADIHCTGSVQSQITLHYFGLMNRSK</sequence>
<gene>
    <name evidence="2" type="ORF">L910_4379</name>
</gene>
<dbReference type="RefSeq" id="WP_020329582.1">
    <property type="nucleotide sequence ID" value="NZ_ASXS01000007.1"/>
</dbReference>
<proteinExistence type="predicted"/>
<dbReference type="PATRIC" id="fig|1336752.4.peg.2079"/>
<name>S7I5K1_VIBFL</name>
<feature type="compositionally biased region" description="Polar residues" evidence="1">
    <location>
        <begin position="1"/>
        <end position="18"/>
    </location>
</feature>
<dbReference type="Proteomes" id="UP000014854">
    <property type="component" value="Unassembled WGS sequence"/>
</dbReference>